<feature type="domain" description="Nudix hydrolase" evidence="10">
    <location>
        <begin position="149"/>
        <end position="275"/>
    </location>
</feature>
<dbReference type="NCBIfam" id="NF001299">
    <property type="entry name" value="PRK00241.1"/>
    <property type="match status" value="1"/>
</dbReference>
<evidence type="ECO:0000313" key="12">
    <source>
        <dbReference type="Proteomes" id="UP000606720"/>
    </source>
</evidence>
<keyword evidence="8" id="KW-0520">NAD</keyword>
<evidence type="ECO:0000256" key="3">
    <source>
        <dbReference type="ARBA" id="ARBA00009595"/>
    </source>
</evidence>
<evidence type="ECO:0000256" key="5">
    <source>
        <dbReference type="ARBA" id="ARBA00022723"/>
    </source>
</evidence>
<evidence type="ECO:0000313" key="11">
    <source>
        <dbReference type="EMBL" id="MBC5714777.1"/>
    </source>
</evidence>
<dbReference type="Pfam" id="PF00293">
    <property type="entry name" value="NUDIX"/>
    <property type="match status" value="1"/>
</dbReference>
<evidence type="ECO:0000256" key="4">
    <source>
        <dbReference type="ARBA" id="ARBA00012381"/>
    </source>
</evidence>
<evidence type="ECO:0000256" key="6">
    <source>
        <dbReference type="ARBA" id="ARBA00022801"/>
    </source>
</evidence>
<name>A0A923LQS9_9FIRM</name>
<dbReference type="PANTHER" id="PTHR42904">
    <property type="entry name" value="NUDIX HYDROLASE, NUDC SUBFAMILY"/>
    <property type="match status" value="1"/>
</dbReference>
<dbReference type="SUPFAM" id="SSF55811">
    <property type="entry name" value="Nudix"/>
    <property type="match status" value="1"/>
</dbReference>
<dbReference type="EC" id="3.6.1.22" evidence="4"/>
<sequence length="282" mass="32424">MIQDIAPHQYDVTYKNAKAEPDNIMLIYDKGSLLCHMEGNQISYPTVREIAEVFPMIYEKAKFLFHIDEEDYFELHQPKIEPFGKWQYLPKEGLRNARPIWMAYAGITGFQIHKWYTEHRFCGKCGKKMKAKQTERAMQCLDCGRVVYPQICPSVIVGITDGSRILMTKYASSHSNYKKYALVAGYAEIGESLENTVAREVMEEVGLKVKNIRYYKSQPWSFSDALLVGFFCEVDGNAEIKMDTEELSAAEWFERDALPKERSEASISLTGEMIDAFRDGII</sequence>
<dbReference type="RefSeq" id="WP_186867394.1">
    <property type="nucleotide sequence ID" value="NZ_JACOPH010000010.1"/>
</dbReference>
<gene>
    <name evidence="11" type="primary">nudC</name>
    <name evidence="11" type="ORF">H8S17_11300</name>
</gene>
<organism evidence="11 12">
    <name type="scientific">Roseburia zhanii</name>
    <dbReference type="NCBI Taxonomy" id="2763064"/>
    <lineage>
        <taxon>Bacteria</taxon>
        <taxon>Bacillati</taxon>
        <taxon>Bacillota</taxon>
        <taxon>Clostridia</taxon>
        <taxon>Lachnospirales</taxon>
        <taxon>Lachnospiraceae</taxon>
        <taxon>Roseburia</taxon>
    </lineage>
</organism>
<dbReference type="GO" id="GO:0046872">
    <property type="term" value="F:metal ion binding"/>
    <property type="evidence" value="ECO:0007669"/>
    <property type="project" value="UniProtKB-KW"/>
</dbReference>
<keyword evidence="7" id="KW-0460">Magnesium</keyword>
<dbReference type="InterPro" id="IPR015376">
    <property type="entry name" value="Znr_NADH_PPase"/>
</dbReference>
<evidence type="ECO:0000256" key="9">
    <source>
        <dbReference type="ARBA" id="ARBA00023679"/>
    </source>
</evidence>
<dbReference type="Gene3D" id="3.90.79.20">
    <property type="match status" value="1"/>
</dbReference>
<evidence type="ECO:0000256" key="2">
    <source>
        <dbReference type="ARBA" id="ARBA00001947"/>
    </source>
</evidence>
<dbReference type="GO" id="GO:0006742">
    <property type="term" value="P:NADP+ catabolic process"/>
    <property type="evidence" value="ECO:0007669"/>
    <property type="project" value="TreeGrafter"/>
</dbReference>
<comment type="catalytic activity">
    <reaction evidence="9">
        <text>a 5'-end NAD(+)-phospho-ribonucleoside in mRNA + H2O = a 5'-end phospho-adenosine-phospho-ribonucleoside in mRNA + beta-nicotinamide D-ribonucleotide + 2 H(+)</text>
        <dbReference type="Rhea" id="RHEA:60876"/>
        <dbReference type="Rhea" id="RHEA-COMP:15698"/>
        <dbReference type="Rhea" id="RHEA-COMP:15719"/>
        <dbReference type="ChEBI" id="CHEBI:14649"/>
        <dbReference type="ChEBI" id="CHEBI:15377"/>
        <dbReference type="ChEBI" id="CHEBI:15378"/>
        <dbReference type="ChEBI" id="CHEBI:144029"/>
        <dbReference type="ChEBI" id="CHEBI:144051"/>
    </reaction>
    <physiologicalReaction direction="left-to-right" evidence="9">
        <dbReference type="Rhea" id="RHEA:60877"/>
    </physiologicalReaction>
</comment>
<dbReference type="Pfam" id="PF09297">
    <property type="entry name" value="Zn_ribbon_NUD"/>
    <property type="match status" value="1"/>
</dbReference>
<dbReference type="Gene3D" id="3.90.79.10">
    <property type="entry name" value="Nucleoside Triphosphate Pyrophosphohydrolase"/>
    <property type="match status" value="1"/>
</dbReference>
<dbReference type="GO" id="GO:0005829">
    <property type="term" value="C:cytosol"/>
    <property type="evidence" value="ECO:0007669"/>
    <property type="project" value="TreeGrafter"/>
</dbReference>
<comment type="cofactor">
    <cofactor evidence="1">
        <name>Mg(2+)</name>
        <dbReference type="ChEBI" id="CHEBI:18420"/>
    </cofactor>
</comment>
<dbReference type="AlphaFoldDB" id="A0A923LQS9"/>
<dbReference type="CDD" id="cd03429">
    <property type="entry name" value="NUDIX_NADH_pyrophosphatase_Nudt13"/>
    <property type="match status" value="1"/>
</dbReference>
<evidence type="ECO:0000256" key="8">
    <source>
        <dbReference type="ARBA" id="ARBA00023027"/>
    </source>
</evidence>
<keyword evidence="5" id="KW-0479">Metal-binding</keyword>
<reference evidence="11" key="1">
    <citation type="submission" date="2020-08" db="EMBL/GenBank/DDBJ databases">
        <title>Genome public.</title>
        <authorList>
            <person name="Liu C."/>
            <person name="Sun Q."/>
        </authorList>
    </citation>
    <scope>NUCLEOTIDE SEQUENCE</scope>
    <source>
        <strain evidence="11">BX1005</strain>
    </source>
</reference>
<evidence type="ECO:0000256" key="7">
    <source>
        <dbReference type="ARBA" id="ARBA00022842"/>
    </source>
</evidence>
<dbReference type="GO" id="GO:0035529">
    <property type="term" value="F:NADH pyrophosphatase activity"/>
    <property type="evidence" value="ECO:0007669"/>
    <property type="project" value="TreeGrafter"/>
</dbReference>
<evidence type="ECO:0000256" key="1">
    <source>
        <dbReference type="ARBA" id="ARBA00001946"/>
    </source>
</evidence>
<evidence type="ECO:0000259" key="10">
    <source>
        <dbReference type="PROSITE" id="PS51462"/>
    </source>
</evidence>
<dbReference type="InterPro" id="IPR015797">
    <property type="entry name" value="NUDIX_hydrolase-like_dom_sf"/>
</dbReference>
<dbReference type="InterPro" id="IPR050241">
    <property type="entry name" value="NAD-cap_RNA_hydrolase_NudC"/>
</dbReference>
<dbReference type="InterPro" id="IPR049734">
    <property type="entry name" value="NudC-like_C"/>
</dbReference>
<dbReference type="PANTHER" id="PTHR42904:SF6">
    <property type="entry name" value="NAD-CAPPED RNA HYDROLASE NUDT12"/>
    <property type="match status" value="1"/>
</dbReference>
<dbReference type="PROSITE" id="PS00893">
    <property type="entry name" value="NUDIX_BOX"/>
    <property type="match status" value="1"/>
</dbReference>
<dbReference type="InterPro" id="IPR000086">
    <property type="entry name" value="NUDIX_hydrolase_dom"/>
</dbReference>
<dbReference type="PROSITE" id="PS51462">
    <property type="entry name" value="NUDIX"/>
    <property type="match status" value="1"/>
</dbReference>
<comment type="caution">
    <text evidence="11">The sequence shown here is derived from an EMBL/GenBank/DDBJ whole genome shotgun (WGS) entry which is preliminary data.</text>
</comment>
<dbReference type="InterPro" id="IPR020084">
    <property type="entry name" value="NUDIX_hydrolase_CS"/>
</dbReference>
<keyword evidence="6 11" id="KW-0378">Hydrolase</keyword>
<dbReference type="Proteomes" id="UP000606720">
    <property type="component" value="Unassembled WGS sequence"/>
</dbReference>
<accession>A0A923LQS9</accession>
<proteinExistence type="inferred from homology"/>
<protein>
    <recommendedName>
        <fullName evidence="4">NAD(+) diphosphatase</fullName>
        <ecNumber evidence="4">3.6.1.22</ecNumber>
    </recommendedName>
</protein>
<dbReference type="GO" id="GO:0019677">
    <property type="term" value="P:NAD+ catabolic process"/>
    <property type="evidence" value="ECO:0007669"/>
    <property type="project" value="TreeGrafter"/>
</dbReference>
<comment type="similarity">
    <text evidence="3">Belongs to the Nudix hydrolase family. NudC subfamily.</text>
</comment>
<comment type="cofactor">
    <cofactor evidence="2">
        <name>Zn(2+)</name>
        <dbReference type="ChEBI" id="CHEBI:29105"/>
    </cofactor>
</comment>
<dbReference type="EMBL" id="JACOPH010000010">
    <property type="protein sequence ID" value="MBC5714777.1"/>
    <property type="molecule type" value="Genomic_DNA"/>
</dbReference>
<keyword evidence="12" id="KW-1185">Reference proteome</keyword>